<dbReference type="STRING" id="558155.SAMN04487911_10870"/>
<sequence>MAGSMALASSGYLKQLCQAHFMGESRNFIDLQSYCRQHTVTDEKLEQVVKQLAQNPINKITTEKIKALLGNKQQPPQMPAWTHTTAMAKSQLQELSALIN</sequence>
<reference evidence="1 2" key="1">
    <citation type="submission" date="2016-11" db="EMBL/GenBank/DDBJ databases">
        <authorList>
            <person name="Jaros S."/>
            <person name="Januszkiewicz K."/>
            <person name="Wedrychowicz H."/>
        </authorList>
    </citation>
    <scope>NUCLEOTIDE SEQUENCE [LARGE SCALE GENOMIC DNA]</scope>
    <source>
        <strain evidence="1 2">CGMCC 1.8863</strain>
    </source>
</reference>
<name>A0A1M6FC18_9FLAO</name>
<evidence type="ECO:0000313" key="2">
    <source>
        <dbReference type="Proteomes" id="UP000184231"/>
    </source>
</evidence>
<dbReference type="EMBL" id="FQYX01000008">
    <property type="protein sequence ID" value="SHI95159.1"/>
    <property type="molecule type" value="Genomic_DNA"/>
</dbReference>
<dbReference type="RefSeq" id="WP_072764039.1">
    <property type="nucleotide sequence ID" value="NZ_FQYX01000008.1"/>
</dbReference>
<gene>
    <name evidence="1" type="ORF">SAMN04487911_10870</name>
</gene>
<evidence type="ECO:0000313" key="1">
    <source>
        <dbReference type="EMBL" id="SHI95159.1"/>
    </source>
</evidence>
<proteinExistence type="predicted"/>
<protein>
    <submittedName>
        <fullName evidence="1">Uncharacterized protein</fullName>
    </submittedName>
</protein>
<keyword evidence="2" id="KW-1185">Reference proteome</keyword>
<accession>A0A1M6FC18</accession>
<dbReference type="OrthoDB" id="3193769at2"/>
<organism evidence="1 2">
    <name type="scientific">Arenibacter nanhaiticus</name>
    <dbReference type="NCBI Taxonomy" id="558155"/>
    <lineage>
        <taxon>Bacteria</taxon>
        <taxon>Pseudomonadati</taxon>
        <taxon>Bacteroidota</taxon>
        <taxon>Flavobacteriia</taxon>
        <taxon>Flavobacteriales</taxon>
        <taxon>Flavobacteriaceae</taxon>
        <taxon>Arenibacter</taxon>
    </lineage>
</organism>
<dbReference type="AlphaFoldDB" id="A0A1M6FC18"/>
<dbReference type="Proteomes" id="UP000184231">
    <property type="component" value="Unassembled WGS sequence"/>
</dbReference>